<accession>A0A6I5ZP94</accession>
<dbReference type="InterPro" id="IPR016161">
    <property type="entry name" value="Ald_DH/histidinol_DH"/>
</dbReference>
<proteinExistence type="predicted"/>
<reference evidence="4 6" key="1">
    <citation type="submission" date="2019-11" db="EMBL/GenBank/DDBJ databases">
        <title>Genome sequence of Moorella glycerini DSM11254.</title>
        <authorList>
            <person name="Poehlein A."/>
            <person name="Boeer T."/>
            <person name="Daniel R."/>
        </authorList>
    </citation>
    <scope>NUCLEOTIDE SEQUENCE [LARGE SCALE GENOMIC DNA]</scope>
    <source>
        <strain evidence="4 6">DSM 11254</strain>
    </source>
</reference>
<gene>
    <name evidence="4" type="primary">adhE_1</name>
    <name evidence="5" type="synonym">adhE_3</name>
    <name evidence="4" type="ORF">MGLY_09330</name>
    <name evidence="5" type="ORF">MGLY_26580</name>
</gene>
<keyword evidence="6" id="KW-1185">Reference proteome</keyword>
<keyword evidence="1" id="KW-0560">Oxidoreductase</keyword>
<dbReference type="SUPFAM" id="SSF53720">
    <property type="entry name" value="ALDH-like"/>
    <property type="match status" value="1"/>
</dbReference>
<evidence type="ECO:0000259" key="3">
    <source>
        <dbReference type="Pfam" id="PF00171"/>
    </source>
</evidence>
<dbReference type="PANTHER" id="PTHR11699">
    <property type="entry name" value="ALDEHYDE DEHYDROGENASE-RELATED"/>
    <property type="match status" value="1"/>
</dbReference>
<name>A0A6I5ZP94_9FIRM</name>
<evidence type="ECO:0000313" key="6">
    <source>
        <dbReference type="Proteomes" id="UP000425916"/>
    </source>
</evidence>
<dbReference type="Pfam" id="PF00171">
    <property type="entry name" value="Aldedh"/>
    <property type="match status" value="1"/>
</dbReference>
<dbReference type="InterPro" id="IPR016163">
    <property type="entry name" value="Ald_DH_C"/>
</dbReference>
<evidence type="ECO:0000256" key="1">
    <source>
        <dbReference type="ARBA" id="ARBA00023002"/>
    </source>
</evidence>
<dbReference type="EMBL" id="CP046244">
    <property type="protein sequence ID" value="QGP91596.1"/>
    <property type="molecule type" value="Genomic_DNA"/>
</dbReference>
<dbReference type="GO" id="GO:0008774">
    <property type="term" value="F:acetaldehyde dehydrogenase (acetylating) activity"/>
    <property type="evidence" value="ECO:0007669"/>
    <property type="project" value="InterPro"/>
</dbReference>
<feature type="domain" description="Aldehyde dehydrogenase" evidence="3">
    <location>
        <begin position="44"/>
        <end position="447"/>
    </location>
</feature>
<dbReference type="OrthoDB" id="9804734at2"/>
<dbReference type="RefSeq" id="WP_156272176.1">
    <property type="nucleotide sequence ID" value="NZ_CP046244.1"/>
</dbReference>
<dbReference type="Proteomes" id="UP000425916">
    <property type="component" value="Chromosome"/>
</dbReference>
<dbReference type="Gene3D" id="3.40.309.10">
    <property type="entry name" value="Aldehyde Dehydrogenase, Chain A, domain 2"/>
    <property type="match status" value="1"/>
</dbReference>
<dbReference type="InterPro" id="IPR012408">
    <property type="entry name" value="Acetald_propionald_DH-rel"/>
</dbReference>
<protein>
    <submittedName>
        <fullName evidence="4">Aldehyde-alcohol dehydrogenase</fullName>
    </submittedName>
</protein>
<evidence type="ECO:0000313" key="4">
    <source>
        <dbReference type="EMBL" id="QGP91596.1"/>
    </source>
</evidence>
<dbReference type="Gene3D" id="3.40.605.10">
    <property type="entry name" value="Aldehyde Dehydrogenase, Chain A, domain 1"/>
    <property type="match status" value="1"/>
</dbReference>
<dbReference type="InterPro" id="IPR015590">
    <property type="entry name" value="Aldehyde_DH_dom"/>
</dbReference>
<dbReference type="PIRSF" id="PIRSF036410">
    <property type="entry name" value="EutE_PduP"/>
    <property type="match status" value="1"/>
</dbReference>
<evidence type="ECO:0000256" key="2">
    <source>
        <dbReference type="ARBA" id="ARBA00023027"/>
    </source>
</evidence>
<evidence type="ECO:0000313" key="5">
    <source>
        <dbReference type="EMBL" id="QGP93251.1"/>
    </source>
</evidence>
<dbReference type="NCBIfam" id="NF011927">
    <property type="entry name" value="PRK15398.1"/>
    <property type="match status" value="1"/>
</dbReference>
<dbReference type="EMBL" id="CP046244">
    <property type="protein sequence ID" value="QGP93251.1"/>
    <property type="molecule type" value="Genomic_DNA"/>
</dbReference>
<organism evidence="4 6">
    <name type="scientific">Neomoorella glycerini</name>
    <dbReference type="NCBI Taxonomy" id="55779"/>
    <lineage>
        <taxon>Bacteria</taxon>
        <taxon>Bacillati</taxon>
        <taxon>Bacillota</taxon>
        <taxon>Clostridia</taxon>
        <taxon>Neomoorellales</taxon>
        <taxon>Neomoorellaceae</taxon>
        <taxon>Neomoorella</taxon>
    </lineage>
</organism>
<dbReference type="AlphaFoldDB" id="A0A6I5ZP94"/>
<sequence>MIDETTIASIVAEVLKNIQQQSCNGTTATTATACSGACQARAGQAVATASRGDKGVYSDLNAAISAAKKAQQELVKLSLKTRGEIVAAIRRAAIENVEIIARLAHEETGYGRVEDKIQKKLYAARLTPGLEDIKTEAISGDNGLILIERAPFGLIAAIEPATHPGSCVINHAISMVAAGNSIIFLPHPKGLKTTQYLVRLFNAAIQEAGGPEDLLVVGDKVSLENLDLVLSHPDVDLVVATGGPEVVNRALRSGKKAIAAGPGNPPVVVDETVKDLDYAARCIVDGAAFDNTVLCIAEKVIIAVEAIAGELLFHLQNHGAYLVQDERDKENLVRAILPDGRTFNPELTGKDAVLILKQAGINAPAHTRIALIECPPEHPLVQEEQLLPVLPLVRVKDFDAALELAARVEHGYKHTAIIHSQDVGRITAYARKLRTDILVANASSAAGLKIGGEGHFSHTIASPTGEGICTPRTYTREQRTVIAGALRTVD</sequence>
<dbReference type="InterPro" id="IPR016162">
    <property type="entry name" value="Ald_DH_N"/>
</dbReference>
<keyword evidence="2" id="KW-0520">NAD</keyword>